<feature type="region of interest" description="Disordered" evidence="1">
    <location>
        <begin position="466"/>
        <end position="552"/>
    </location>
</feature>
<gene>
    <name evidence="3" type="ORF">LY90DRAFT_672763</name>
</gene>
<name>A0A1Y2BSL4_9FUNG</name>
<keyword evidence="2" id="KW-1133">Transmembrane helix</keyword>
<keyword evidence="2" id="KW-0472">Membrane</keyword>
<feature type="region of interest" description="Disordered" evidence="1">
    <location>
        <begin position="564"/>
        <end position="609"/>
    </location>
</feature>
<sequence length="918" mass="103424">MEKTIKKSYNRTHKQDNSSFLVIYILFFVIIAILVSIYYKKLKSFCVGYLLKNIKIKNLYYNLLDDPLEIVEEKDKKYKKKLSFSPYTYIQNINCSILNLVNFKYSISSFLNDIQSPLLFIKKIEEYLDEIDYIIPKKTIKNKNKGKNPKIYNKKSENINKNGSYQQTNIQRKNKKQRQKLVLGENNFSSISSNSSSKYSHLPSSPVPIFYESFIIQKASSTAIPSSSSSLVTTITSIVASSSSSSSNSTSLSTISSNSLSSSKTLVSSSDSSRASLNKKSCKSSSMIPIISLENDKEKDETYPKKAIEEKKEEKLLIEASTSNTASTSSSSFVELKGENKTEKYPVIDTKNSIKFSQPVISQISEELSILSVHSLNDDSDNDNNNDSDEDTCYDSYLSSEMSDNYSSTSELSDSEDDVIILMSPDQDLSFLSPRIDNTSDINDSNSNLMNNSIGNKNHQINSEEFNRNVQRRDNKNNYNSSSKNNNKRKNEIEKSKRNNKDSNNNNNNSNNNNSNRRNTPNLHNRMPKSSTTNRKSNHFMNNKSTNASTSSLKTLISSRDDLAAHNKEINSEKINNYNKTEKKNNMDKNKDHSNNTPNSTSIDISSNPSTNMLLSSFKEPYLVKSIISTTSSIQQSPSLSVSSVLSEQSDSSSATLVHPSYSQISTTSTFSTKETLTASTTELTVKSSAILDKEQGQKCSPNINVNISINNNASSTTTSPLSKTTTTTAKSSVFYSSTPMRMRRNKHYYPSVVSHSRSYGSSSIMQKHFRRGRNYFNTPQGFYFISQGYFRNNGNNNGSNMNSMIGERLIPVLKTYYNGNIINNPYCPVIYNTAMPYTLITTPNSQGIPVVSTTPMILYPTQATFKKAPLKTENEYYYQSIPIKTQQQPNTQYVFFNTYNNNNKNNNNNNNNKKIKN</sequence>
<dbReference type="AlphaFoldDB" id="A0A1Y2BSL4"/>
<reference evidence="3 4" key="1">
    <citation type="submission" date="2016-08" db="EMBL/GenBank/DDBJ databases">
        <title>A Parts List for Fungal Cellulosomes Revealed by Comparative Genomics.</title>
        <authorList>
            <consortium name="DOE Joint Genome Institute"/>
            <person name="Haitjema C.H."/>
            <person name="Gilmore S.P."/>
            <person name="Henske J.K."/>
            <person name="Solomon K.V."/>
            <person name="De Groot R."/>
            <person name="Kuo A."/>
            <person name="Mondo S.J."/>
            <person name="Salamov A.A."/>
            <person name="Labutti K."/>
            <person name="Zhao Z."/>
            <person name="Chiniquy J."/>
            <person name="Barry K."/>
            <person name="Brewer H.M."/>
            <person name="Purvine S.O."/>
            <person name="Wright A.T."/>
            <person name="Boxma B."/>
            <person name="Van Alen T."/>
            <person name="Hackstein J.H."/>
            <person name="Baker S.E."/>
            <person name="Grigoriev I.V."/>
            <person name="O'Malley M.A."/>
        </authorList>
    </citation>
    <scope>NUCLEOTIDE SEQUENCE [LARGE SCALE GENOMIC DNA]</scope>
    <source>
        <strain evidence="3 4">G1</strain>
    </source>
</reference>
<dbReference type="EMBL" id="MCOG01000141">
    <property type="protein sequence ID" value="ORY37742.1"/>
    <property type="molecule type" value="Genomic_DNA"/>
</dbReference>
<feature type="compositionally biased region" description="Basic and acidic residues" evidence="1">
    <location>
        <begin position="489"/>
        <end position="501"/>
    </location>
</feature>
<feature type="compositionally biased region" description="Basic and acidic residues" evidence="1">
    <location>
        <begin position="466"/>
        <end position="476"/>
    </location>
</feature>
<feature type="compositionally biased region" description="Polar residues" evidence="1">
    <location>
        <begin position="520"/>
        <end position="552"/>
    </location>
</feature>
<evidence type="ECO:0000313" key="3">
    <source>
        <dbReference type="EMBL" id="ORY37742.1"/>
    </source>
</evidence>
<keyword evidence="4" id="KW-1185">Reference proteome</keyword>
<organism evidence="3 4">
    <name type="scientific">Neocallimastix californiae</name>
    <dbReference type="NCBI Taxonomy" id="1754190"/>
    <lineage>
        <taxon>Eukaryota</taxon>
        <taxon>Fungi</taxon>
        <taxon>Fungi incertae sedis</taxon>
        <taxon>Chytridiomycota</taxon>
        <taxon>Chytridiomycota incertae sedis</taxon>
        <taxon>Neocallimastigomycetes</taxon>
        <taxon>Neocallimastigales</taxon>
        <taxon>Neocallimastigaceae</taxon>
        <taxon>Neocallimastix</taxon>
    </lineage>
</organism>
<keyword evidence="2" id="KW-0812">Transmembrane</keyword>
<evidence type="ECO:0000256" key="1">
    <source>
        <dbReference type="SAM" id="MobiDB-lite"/>
    </source>
</evidence>
<feature type="transmembrane region" description="Helical" evidence="2">
    <location>
        <begin position="21"/>
        <end position="39"/>
    </location>
</feature>
<comment type="caution">
    <text evidence="3">The sequence shown here is derived from an EMBL/GenBank/DDBJ whole genome shotgun (WGS) entry which is preliminary data.</text>
</comment>
<feature type="compositionally biased region" description="Low complexity" evidence="1">
    <location>
        <begin position="403"/>
        <end position="412"/>
    </location>
</feature>
<dbReference type="Proteomes" id="UP000193920">
    <property type="component" value="Unassembled WGS sequence"/>
</dbReference>
<dbReference type="STRING" id="1754190.A0A1Y2BSL4"/>
<feature type="compositionally biased region" description="Acidic residues" evidence="1">
    <location>
        <begin position="378"/>
        <end position="393"/>
    </location>
</feature>
<feature type="region of interest" description="Disordered" evidence="1">
    <location>
        <begin position="375"/>
        <end position="413"/>
    </location>
</feature>
<feature type="region of interest" description="Disordered" evidence="1">
    <location>
        <begin position="145"/>
        <end position="179"/>
    </location>
</feature>
<feature type="compositionally biased region" description="Polar residues" evidence="1">
    <location>
        <begin position="595"/>
        <end position="609"/>
    </location>
</feature>
<evidence type="ECO:0000313" key="4">
    <source>
        <dbReference type="Proteomes" id="UP000193920"/>
    </source>
</evidence>
<evidence type="ECO:0000256" key="2">
    <source>
        <dbReference type="SAM" id="Phobius"/>
    </source>
</evidence>
<proteinExistence type="predicted"/>
<accession>A0A1Y2BSL4</accession>
<feature type="compositionally biased region" description="Low complexity" evidence="1">
    <location>
        <begin position="502"/>
        <end position="519"/>
    </location>
</feature>
<feature type="compositionally biased region" description="Basic and acidic residues" evidence="1">
    <location>
        <begin position="580"/>
        <end position="594"/>
    </location>
</feature>
<protein>
    <submittedName>
        <fullName evidence="3">Uncharacterized protein</fullName>
    </submittedName>
</protein>